<gene>
    <name evidence="1" type="ORF">PHYSODRAFT_489607</name>
</gene>
<accession>G4Z373</accession>
<evidence type="ECO:0000313" key="2">
    <source>
        <dbReference type="Proteomes" id="UP000002640"/>
    </source>
</evidence>
<name>G4Z373_PHYSP</name>
<dbReference type="GeneID" id="20656450"/>
<dbReference type="Proteomes" id="UP000002640">
    <property type="component" value="Unassembled WGS sequence"/>
</dbReference>
<keyword evidence="2" id="KW-1185">Reference proteome</keyword>
<dbReference type="RefSeq" id="XP_009523459.1">
    <property type="nucleotide sequence ID" value="XM_009525164.1"/>
</dbReference>
<dbReference type="OMA" id="WDERIIP"/>
<proteinExistence type="predicted"/>
<dbReference type="KEGG" id="psoj:PHYSODRAFT_489607"/>
<protein>
    <recommendedName>
        <fullName evidence="3">Helicase-associated domain-containing protein</fullName>
    </recommendedName>
</protein>
<dbReference type="STRING" id="1094619.G4Z373"/>
<dbReference type="PANTHER" id="PTHR37066">
    <property type="entry name" value="HELICASE-ASSOCIATED"/>
    <property type="match status" value="1"/>
</dbReference>
<organism evidence="1 2">
    <name type="scientific">Phytophthora sojae (strain P6497)</name>
    <name type="common">Soybean stem and root rot agent</name>
    <name type="synonym">Phytophthora megasperma f. sp. glycines</name>
    <dbReference type="NCBI Taxonomy" id="1094619"/>
    <lineage>
        <taxon>Eukaryota</taxon>
        <taxon>Sar</taxon>
        <taxon>Stramenopiles</taxon>
        <taxon>Oomycota</taxon>
        <taxon>Peronosporomycetes</taxon>
        <taxon>Peronosporales</taxon>
        <taxon>Peronosporaceae</taxon>
        <taxon>Phytophthora</taxon>
    </lineage>
</organism>
<evidence type="ECO:0000313" key="1">
    <source>
        <dbReference type="EMBL" id="EGZ20742.1"/>
    </source>
</evidence>
<sequence>MAEREWNEKILPSLKLYRQIHHHCIVERPFKVPRESPWPEEAWGIRLGMIVNSIRMGKNYVQFAARDEDTLREIGFAWDRDASTWDERIIPALQTYVAEFNSCRVPQKFVVPACKPWPKAAWNLGLGGQLCKMKYRGDYFRCFGRDVDRLKELGFSFELGRQAWEKLVEPLLDIYEPCFGDTDVPHDFVIPSEAPWPERMWGVHLGVVVARNT</sequence>
<evidence type="ECO:0008006" key="3">
    <source>
        <dbReference type="Google" id="ProtNLM"/>
    </source>
</evidence>
<dbReference type="AlphaFoldDB" id="G4Z373"/>
<reference evidence="1 2" key="1">
    <citation type="journal article" date="2006" name="Science">
        <title>Phytophthora genome sequences uncover evolutionary origins and mechanisms of pathogenesis.</title>
        <authorList>
            <person name="Tyler B.M."/>
            <person name="Tripathy S."/>
            <person name="Zhang X."/>
            <person name="Dehal P."/>
            <person name="Jiang R.H."/>
            <person name="Aerts A."/>
            <person name="Arredondo F.D."/>
            <person name="Baxter L."/>
            <person name="Bensasson D."/>
            <person name="Beynon J.L."/>
            <person name="Chapman J."/>
            <person name="Damasceno C.M."/>
            <person name="Dorrance A.E."/>
            <person name="Dou D."/>
            <person name="Dickerman A.W."/>
            <person name="Dubchak I.L."/>
            <person name="Garbelotto M."/>
            <person name="Gijzen M."/>
            <person name="Gordon S.G."/>
            <person name="Govers F."/>
            <person name="Grunwald N.J."/>
            <person name="Huang W."/>
            <person name="Ivors K.L."/>
            <person name="Jones R.W."/>
            <person name="Kamoun S."/>
            <person name="Krampis K."/>
            <person name="Lamour K.H."/>
            <person name="Lee M.K."/>
            <person name="McDonald W.H."/>
            <person name="Medina M."/>
            <person name="Meijer H.J."/>
            <person name="Nordberg E.K."/>
            <person name="Maclean D.J."/>
            <person name="Ospina-Giraldo M.D."/>
            <person name="Morris P.F."/>
            <person name="Phuntumart V."/>
            <person name="Putnam N.H."/>
            <person name="Rash S."/>
            <person name="Rose J.K."/>
            <person name="Sakihama Y."/>
            <person name="Salamov A.A."/>
            <person name="Savidor A."/>
            <person name="Scheuring C.F."/>
            <person name="Smith B.M."/>
            <person name="Sobral B.W."/>
            <person name="Terry A."/>
            <person name="Torto-Alalibo T.A."/>
            <person name="Win J."/>
            <person name="Xu Z."/>
            <person name="Zhang H."/>
            <person name="Grigoriev I.V."/>
            <person name="Rokhsar D.S."/>
            <person name="Boore J.L."/>
        </authorList>
    </citation>
    <scope>NUCLEOTIDE SEQUENCE [LARGE SCALE GENOMIC DNA]</scope>
    <source>
        <strain evidence="1 2">P6497</strain>
    </source>
</reference>
<dbReference type="InParanoid" id="G4Z373"/>
<dbReference type="PANTHER" id="PTHR37066:SF1">
    <property type="entry name" value="LNS2_PITP DOMAIN-CONTAINING PROTEIN"/>
    <property type="match status" value="1"/>
</dbReference>
<dbReference type="EMBL" id="JH159153">
    <property type="protein sequence ID" value="EGZ20742.1"/>
    <property type="molecule type" value="Genomic_DNA"/>
</dbReference>